<evidence type="ECO:0000256" key="1">
    <source>
        <dbReference type="ARBA" id="ARBA00022605"/>
    </source>
</evidence>
<reference evidence="5" key="1">
    <citation type="submission" date="2022-02" db="EMBL/GenBank/DDBJ databases">
        <authorList>
            <person name="Henning P.M."/>
            <person name="McCubbin A.G."/>
            <person name="Shore J.S."/>
        </authorList>
    </citation>
    <scope>NUCLEOTIDE SEQUENCE</scope>
    <source>
        <strain evidence="5">F60SS</strain>
        <tissue evidence="5">Leaves</tissue>
    </source>
</reference>
<evidence type="ECO:0000256" key="2">
    <source>
        <dbReference type="ARBA" id="ARBA00023102"/>
    </source>
</evidence>
<evidence type="ECO:0000256" key="3">
    <source>
        <dbReference type="ARBA" id="ARBA00023239"/>
    </source>
</evidence>
<keyword evidence="6" id="KW-1185">Reference proteome</keyword>
<evidence type="ECO:0000313" key="5">
    <source>
        <dbReference type="EMBL" id="KAJ4840494.1"/>
    </source>
</evidence>
<keyword evidence="2" id="KW-0368">Histidine biosynthesis</keyword>
<evidence type="ECO:0000313" key="6">
    <source>
        <dbReference type="Proteomes" id="UP001141552"/>
    </source>
</evidence>
<dbReference type="InterPro" id="IPR038494">
    <property type="entry name" value="IGPD_sf"/>
</dbReference>
<dbReference type="Proteomes" id="UP001141552">
    <property type="component" value="Unassembled WGS sequence"/>
</dbReference>
<organism evidence="5 6">
    <name type="scientific">Turnera subulata</name>
    <dbReference type="NCBI Taxonomy" id="218843"/>
    <lineage>
        <taxon>Eukaryota</taxon>
        <taxon>Viridiplantae</taxon>
        <taxon>Streptophyta</taxon>
        <taxon>Embryophyta</taxon>
        <taxon>Tracheophyta</taxon>
        <taxon>Spermatophyta</taxon>
        <taxon>Magnoliopsida</taxon>
        <taxon>eudicotyledons</taxon>
        <taxon>Gunneridae</taxon>
        <taxon>Pentapetalae</taxon>
        <taxon>rosids</taxon>
        <taxon>fabids</taxon>
        <taxon>Malpighiales</taxon>
        <taxon>Passifloraceae</taxon>
        <taxon>Turnera</taxon>
    </lineage>
</organism>
<proteinExistence type="predicted"/>
<dbReference type="EMBL" id="JAKUCV010003031">
    <property type="protein sequence ID" value="KAJ4840494.1"/>
    <property type="molecule type" value="Genomic_DNA"/>
</dbReference>
<keyword evidence="1" id="KW-0028">Amino-acid biosynthesis</keyword>
<dbReference type="OrthoDB" id="1747647at2759"/>
<dbReference type="PANTHER" id="PTHR23133">
    <property type="entry name" value="IMIDAZOLEGLYCEROL-PHOSPHATE DEHYDRATASE HIS7"/>
    <property type="match status" value="1"/>
</dbReference>
<dbReference type="InterPro" id="IPR020568">
    <property type="entry name" value="Ribosomal_Su5_D2-typ_SF"/>
</dbReference>
<evidence type="ECO:0008006" key="7">
    <source>
        <dbReference type="Google" id="ProtNLM"/>
    </source>
</evidence>
<evidence type="ECO:0000256" key="4">
    <source>
        <dbReference type="SAM" id="MobiDB-lite"/>
    </source>
</evidence>
<gene>
    <name evidence="5" type="ORF">Tsubulata_000421</name>
</gene>
<feature type="region of interest" description="Disordered" evidence="4">
    <location>
        <begin position="60"/>
        <end position="87"/>
    </location>
</feature>
<dbReference type="SUPFAM" id="SSF54211">
    <property type="entry name" value="Ribosomal protein S5 domain 2-like"/>
    <property type="match status" value="1"/>
</dbReference>
<keyword evidence="3" id="KW-0456">Lyase</keyword>
<reference evidence="5" key="2">
    <citation type="journal article" date="2023" name="Plants (Basel)">
        <title>Annotation of the Turnera subulata (Passifloraceae) Draft Genome Reveals the S-Locus Evolved after the Divergence of Turneroideae from Passifloroideae in a Stepwise Manner.</title>
        <authorList>
            <person name="Henning P.M."/>
            <person name="Roalson E.H."/>
            <person name="Mir W."/>
            <person name="McCubbin A.G."/>
            <person name="Shore J.S."/>
        </authorList>
    </citation>
    <scope>NUCLEOTIDE SEQUENCE</scope>
    <source>
        <strain evidence="5">F60SS</strain>
    </source>
</reference>
<dbReference type="GO" id="GO:0004424">
    <property type="term" value="F:imidazoleglycerol-phosphate dehydratase activity"/>
    <property type="evidence" value="ECO:0007669"/>
    <property type="project" value="InterPro"/>
</dbReference>
<accession>A0A9Q0JG60</accession>
<feature type="compositionally biased region" description="Low complexity" evidence="4">
    <location>
        <begin position="15"/>
        <end position="33"/>
    </location>
</feature>
<comment type="caution">
    <text evidence="5">The sequence shown here is derived from an EMBL/GenBank/DDBJ whole genome shotgun (WGS) entry which is preliminary data.</text>
</comment>
<feature type="region of interest" description="Disordered" evidence="4">
    <location>
        <begin position="1"/>
        <end position="33"/>
    </location>
</feature>
<dbReference type="GO" id="GO:0000105">
    <property type="term" value="P:L-histidine biosynthetic process"/>
    <property type="evidence" value="ECO:0007669"/>
    <property type="project" value="UniProtKB-KW"/>
</dbReference>
<protein>
    <recommendedName>
        <fullName evidence="7">Imidazoleglycerol-phosphate dehydratase</fullName>
    </recommendedName>
</protein>
<dbReference type="AlphaFoldDB" id="A0A9Q0JG60"/>
<dbReference type="PANTHER" id="PTHR23133:SF2">
    <property type="entry name" value="IMIDAZOLEGLYCEROL-PHOSPHATE DEHYDRATASE"/>
    <property type="match status" value="1"/>
</dbReference>
<feature type="non-terminal residue" evidence="5">
    <location>
        <position position="1"/>
    </location>
</feature>
<name>A0A9Q0JG60_9ROSI</name>
<dbReference type="InterPro" id="IPR000807">
    <property type="entry name" value="ImidazoleglycerolP_deHydtase"/>
</dbReference>
<dbReference type="Gene3D" id="3.30.230.40">
    <property type="entry name" value="Imidazole glycerol phosphate dehydratase, domain 1"/>
    <property type="match status" value="1"/>
</dbReference>
<sequence length="130" mass="13607">LSTGKKMELSVPAGLLSRSPSPSPSLQPTKPKLTLLPPARVHFPVLPMDSQTATLKSIPHAAPIQDNGSTLTSSSSSPIESGRGRIGEVKRVTKETDVSVRINLDGTGVADSSTGIPFLDHMLDVTVGLK</sequence>